<name>A0ABT8SWI5_9HYPH</name>
<comment type="caution">
    <text evidence="1">The sequence shown here is derived from an EMBL/GenBank/DDBJ whole genome shotgun (WGS) entry which is preliminary data.</text>
</comment>
<gene>
    <name evidence="1" type="ORF">Q2T52_09805</name>
</gene>
<dbReference type="RefSeq" id="WP_302076531.1">
    <property type="nucleotide sequence ID" value="NZ_JAUKWQ010000002.1"/>
</dbReference>
<sequence>MGDDGEQFVRDAIRSAYDRGYNGARNAKSVPGDSALGYRGRDMSEEIAVDVLARLHRLPSPSSHVSVPKGWKLVPEIPTEEMECAPDHEDCATPDAARATYLAMLAKVPPSPLDIVTVEVIPSPQTHVDVEDISEQKLATIVAPDNGSPHEVLSYVLECAKACVPEARIIGNARAGDIARAIEAIPAPQSHVGGYSSRLTLFSMLFRRLTKASTRLSDLTSSHIAQAQKAMTNELATRKNQSAPVGPNTATSSAERGFELTSLIKTSPTEKITIRHARIAFVFKNLLTMLTSPLTAASKRVSPETILNHDSGSFKNRKKANAGCNLAGMHHLLAHPAPQPTIKDGSTP</sequence>
<keyword evidence="2" id="KW-1185">Reference proteome</keyword>
<evidence type="ECO:0000313" key="1">
    <source>
        <dbReference type="EMBL" id="MDO1582393.1"/>
    </source>
</evidence>
<protein>
    <submittedName>
        <fullName evidence="1">Uncharacterized protein</fullName>
    </submittedName>
</protein>
<dbReference type="Proteomes" id="UP001169006">
    <property type="component" value="Unassembled WGS sequence"/>
</dbReference>
<evidence type="ECO:0000313" key="2">
    <source>
        <dbReference type="Proteomes" id="UP001169006"/>
    </source>
</evidence>
<organism evidence="1 2">
    <name type="scientific">Rhizobium oryzicola</name>
    <dbReference type="NCBI Taxonomy" id="1232668"/>
    <lineage>
        <taxon>Bacteria</taxon>
        <taxon>Pseudomonadati</taxon>
        <taxon>Pseudomonadota</taxon>
        <taxon>Alphaproteobacteria</taxon>
        <taxon>Hyphomicrobiales</taxon>
        <taxon>Rhizobiaceae</taxon>
        <taxon>Rhizobium/Agrobacterium group</taxon>
        <taxon>Rhizobium</taxon>
    </lineage>
</organism>
<accession>A0ABT8SWI5</accession>
<reference evidence="1" key="2">
    <citation type="submission" date="2023-07" db="EMBL/GenBank/DDBJ databases">
        <authorList>
            <person name="Sun H."/>
        </authorList>
    </citation>
    <scope>NUCLEOTIDE SEQUENCE</scope>
    <source>
        <strain evidence="1">05753</strain>
    </source>
</reference>
<reference evidence="1" key="1">
    <citation type="journal article" date="2015" name="Int. J. Syst. Evol. Microbiol.">
        <title>Rhizobium oryzicola sp. nov., potential plant-growth-promoting endophytic bacteria isolated from rice roots.</title>
        <authorList>
            <person name="Zhang X.X."/>
            <person name="Gao J.S."/>
            <person name="Cao Y.H."/>
            <person name="Sheirdil R.A."/>
            <person name="Wang X.C."/>
            <person name="Zhang L."/>
        </authorList>
    </citation>
    <scope>NUCLEOTIDE SEQUENCE</scope>
    <source>
        <strain evidence="1">05753</strain>
    </source>
</reference>
<proteinExistence type="predicted"/>
<dbReference type="EMBL" id="JAUKWQ010000002">
    <property type="protein sequence ID" value="MDO1582393.1"/>
    <property type="molecule type" value="Genomic_DNA"/>
</dbReference>